<dbReference type="PANTHER" id="PTHR26454:SF1">
    <property type="entry name" value="OLFACTORY RECEPTOR"/>
    <property type="match status" value="1"/>
</dbReference>
<keyword evidence="7 12" id="KW-0297">G-protein coupled receptor</keyword>
<dbReference type="PANTHER" id="PTHR26454">
    <property type="entry name" value="OLFACTORY RECEPTOR"/>
    <property type="match status" value="1"/>
</dbReference>
<keyword evidence="3 13" id="KW-0716">Sensory transduction</keyword>
<dbReference type="PRINTS" id="PR00245">
    <property type="entry name" value="OLFACTORYR"/>
</dbReference>
<feature type="non-terminal residue" evidence="15">
    <location>
        <position position="1"/>
    </location>
</feature>
<dbReference type="Pfam" id="PF13853">
    <property type="entry name" value="7tm_4"/>
    <property type="match status" value="1"/>
</dbReference>
<feature type="non-terminal residue" evidence="15">
    <location>
        <position position="323"/>
    </location>
</feature>
<feature type="transmembrane region" description="Helical" evidence="13">
    <location>
        <begin position="273"/>
        <end position="292"/>
    </location>
</feature>
<dbReference type="GO" id="GO:0004930">
    <property type="term" value="F:G protein-coupled receptor activity"/>
    <property type="evidence" value="ECO:0007669"/>
    <property type="project" value="UniProtKB-KW"/>
</dbReference>
<feature type="transmembrane region" description="Helical" evidence="13">
    <location>
        <begin position="200"/>
        <end position="226"/>
    </location>
</feature>
<dbReference type="InterPro" id="IPR017452">
    <property type="entry name" value="GPCR_Rhodpsn_7TM"/>
</dbReference>
<sequence length="323" mass="36434">LLFNQSSVVTEFILLGFPVVWELDVLFFIVFLIIYVLTVSGNVTIISITLTDCRLHSPMYFFLCNLSFLDIMMATAIVPKMMKDFISLEKTVSVAGCISQCYFYFFFGTTEVILLAVMSLDRYVAICIPLRYSTIMSIQTSFQLGLASWAGGFFSVLSPMIIISWLPFCGPNVIDHFFCDFEPLINISCADTHLLELVKFVLSTVVLLCSLLFTILSYLYIIITILHIPSSSGWKKAFSTSASHITVASIFYGSAIFMYIVPNKELSFSLKKAVTLQTAVFTHLLNPFIYTLRNQQVRDALRDTTSHILRGSNAFRVNCKLSR</sequence>
<evidence type="ECO:0000256" key="3">
    <source>
        <dbReference type="ARBA" id="ARBA00022606"/>
    </source>
</evidence>
<gene>
    <name evidence="15" type="primary">Or6m1</name>
    <name evidence="15" type="ORF">CHRMAC_R00615</name>
</gene>
<dbReference type="AlphaFoldDB" id="A0A7K5NYL1"/>
<keyword evidence="2 13" id="KW-1003">Cell membrane</keyword>
<dbReference type="Proteomes" id="UP000524558">
    <property type="component" value="Unassembled WGS sequence"/>
</dbReference>
<evidence type="ECO:0000256" key="1">
    <source>
        <dbReference type="ARBA" id="ARBA00004651"/>
    </source>
</evidence>
<accession>A0A7K5NYL1</accession>
<proteinExistence type="inferred from homology"/>
<evidence type="ECO:0000256" key="12">
    <source>
        <dbReference type="RuleBase" id="RU000688"/>
    </source>
</evidence>
<feature type="domain" description="G-protein coupled receptors family 1 profile" evidence="14">
    <location>
        <begin position="41"/>
        <end position="290"/>
    </location>
</feature>
<dbReference type="PROSITE" id="PS00237">
    <property type="entry name" value="G_PROTEIN_RECEP_F1_1"/>
    <property type="match status" value="1"/>
</dbReference>
<feature type="transmembrane region" description="Helical" evidence="13">
    <location>
        <begin position="238"/>
        <end position="261"/>
    </location>
</feature>
<evidence type="ECO:0000313" key="16">
    <source>
        <dbReference type="Proteomes" id="UP000524558"/>
    </source>
</evidence>
<evidence type="ECO:0000256" key="10">
    <source>
        <dbReference type="ARBA" id="ARBA00023180"/>
    </source>
</evidence>
<dbReference type="FunFam" id="1.20.1070.10:FF:000010">
    <property type="entry name" value="Olfactory receptor"/>
    <property type="match status" value="1"/>
</dbReference>
<dbReference type="Gene3D" id="1.20.1070.10">
    <property type="entry name" value="Rhodopsin 7-helix transmembrane proteins"/>
    <property type="match status" value="1"/>
</dbReference>
<dbReference type="PRINTS" id="PR00237">
    <property type="entry name" value="GPCRRHODOPSN"/>
</dbReference>
<comment type="similarity">
    <text evidence="12">Belongs to the G-protein coupled receptor 1 family.</text>
</comment>
<keyword evidence="8 13" id="KW-0472">Membrane</keyword>
<keyword evidence="4 12" id="KW-0812">Transmembrane</keyword>
<evidence type="ECO:0000256" key="2">
    <source>
        <dbReference type="ARBA" id="ARBA00022475"/>
    </source>
</evidence>
<dbReference type="SUPFAM" id="SSF81321">
    <property type="entry name" value="Family A G protein-coupled receptor-like"/>
    <property type="match status" value="1"/>
</dbReference>
<feature type="transmembrane region" description="Helical" evidence="13">
    <location>
        <begin position="25"/>
        <end position="48"/>
    </location>
</feature>
<keyword evidence="5 13" id="KW-0552">Olfaction</keyword>
<dbReference type="PROSITE" id="PS50262">
    <property type="entry name" value="G_PROTEIN_RECEP_F1_2"/>
    <property type="match status" value="1"/>
</dbReference>
<organism evidence="15 16">
    <name type="scientific">Chroicocephalus maculipennis</name>
    <name type="common">Brown-hooded gull</name>
    <name type="synonym">Larus maculipennis</name>
    <dbReference type="NCBI Taxonomy" id="287016"/>
    <lineage>
        <taxon>Eukaryota</taxon>
        <taxon>Metazoa</taxon>
        <taxon>Chordata</taxon>
        <taxon>Craniata</taxon>
        <taxon>Vertebrata</taxon>
        <taxon>Euteleostomi</taxon>
        <taxon>Archelosauria</taxon>
        <taxon>Archosauria</taxon>
        <taxon>Dinosauria</taxon>
        <taxon>Saurischia</taxon>
        <taxon>Theropoda</taxon>
        <taxon>Coelurosauria</taxon>
        <taxon>Aves</taxon>
        <taxon>Neognathae</taxon>
        <taxon>Neoaves</taxon>
        <taxon>Charadriiformes</taxon>
        <taxon>Laridae</taxon>
        <taxon>Chroicocephalus</taxon>
    </lineage>
</organism>
<feature type="transmembrane region" description="Helical" evidence="13">
    <location>
        <begin position="60"/>
        <end position="82"/>
    </location>
</feature>
<comment type="caution">
    <text evidence="15">The sequence shown here is derived from an EMBL/GenBank/DDBJ whole genome shotgun (WGS) entry which is preliminary data.</text>
</comment>
<keyword evidence="6 13" id="KW-1133">Transmembrane helix</keyword>
<comment type="subcellular location">
    <subcellularLocation>
        <location evidence="1 13">Cell membrane</location>
        <topology evidence="1 13">Multi-pass membrane protein</topology>
    </subcellularLocation>
</comment>
<protein>
    <recommendedName>
        <fullName evidence="13">Olfactory receptor</fullName>
    </recommendedName>
</protein>
<keyword evidence="11 12" id="KW-0807">Transducer</keyword>
<evidence type="ECO:0000256" key="11">
    <source>
        <dbReference type="ARBA" id="ARBA00023224"/>
    </source>
</evidence>
<feature type="transmembrane region" description="Helical" evidence="13">
    <location>
        <begin position="102"/>
        <end position="125"/>
    </location>
</feature>
<evidence type="ECO:0000256" key="6">
    <source>
        <dbReference type="ARBA" id="ARBA00022989"/>
    </source>
</evidence>
<dbReference type="InterPro" id="IPR000276">
    <property type="entry name" value="GPCR_Rhodpsn"/>
</dbReference>
<dbReference type="EMBL" id="VYZF01003640">
    <property type="protein sequence ID" value="NWT48106.1"/>
    <property type="molecule type" value="Genomic_DNA"/>
</dbReference>
<evidence type="ECO:0000259" key="14">
    <source>
        <dbReference type="PROSITE" id="PS50262"/>
    </source>
</evidence>
<keyword evidence="16" id="KW-1185">Reference proteome</keyword>
<keyword evidence="10" id="KW-0325">Glycoprotein</keyword>
<dbReference type="CDD" id="cd15912">
    <property type="entry name" value="7tmA_OR6C-like"/>
    <property type="match status" value="1"/>
</dbReference>
<evidence type="ECO:0000256" key="5">
    <source>
        <dbReference type="ARBA" id="ARBA00022725"/>
    </source>
</evidence>
<evidence type="ECO:0000256" key="13">
    <source>
        <dbReference type="RuleBase" id="RU363047"/>
    </source>
</evidence>
<evidence type="ECO:0000256" key="4">
    <source>
        <dbReference type="ARBA" id="ARBA00022692"/>
    </source>
</evidence>
<name>A0A7K5NYL1_CHRMC</name>
<feature type="transmembrane region" description="Helical" evidence="13">
    <location>
        <begin position="146"/>
        <end position="168"/>
    </location>
</feature>
<evidence type="ECO:0000256" key="8">
    <source>
        <dbReference type="ARBA" id="ARBA00023136"/>
    </source>
</evidence>
<dbReference type="InterPro" id="IPR000725">
    <property type="entry name" value="Olfact_rcpt"/>
</dbReference>
<dbReference type="GO" id="GO:0004984">
    <property type="term" value="F:olfactory receptor activity"/>
    <property type="evidence" value="ECO:0007669"/>
    <property type="project" value="InterPro"/>
</dbReference>
<dbReference type="InterPro" id="IPR047132">
    <property type="entry name" value="Olfact_rcpt_6C-like"/>
</dbReference>
<dbReference type="GO" id="GO:0005886">
    <property type="term" value="C:plasma membrane"/>
    <property type="evidence" value="ECO:0007669"/>
    <property type="project" value="UniProtKB-SubCell"/>
</dbReference>
<evidence type="ECO:0000313" key="15">
    <source>
        <dbReference type="EMBL" id="NWT48106.1"/>
    </source>
</evidence>
<evidence type="ECO:0000256" key="9">
    <source>
        <dbReference type="ARBA" id="ARBA00023170"/>
    </source>
</evidence>
<keyword evidence="9 12" id="KW-0675">Receptor</keyword>
<evidence type="ECO:0000256" key="7">
    <source>
        <dbReference type="ARBA" id="ARBA00023040"/>
    </source>
</evidence>
<reference evidence="15 16" key="1">
    <citation type="submission" date="2019-09" db="EMBL/GenBank/DDBJ databases">
        <title>Bird 10,000 Genomes (B10K) Project - Family phase.</title>
        <authorList>
            <person name="Zhang G."/>
        </authorList>
    </citation>
    <scope>NUCLEOTIDE SEQUENCE [LARGE SCALE GENOMIC DNA]</scope>
    <source>
        <strain evidence="15">B10K-DU-021-33</strain>
        <tissue evidence="15">Mixed tissue sample</tissue>
    </source>
</reference>